<sequence>MPTDGCPLAGTSTEGDGRPQVNPDEPMFTYSQVEQICENIGSDAKPGFVGVRSDTFPKAGRAARVIC</sequence>
<name>A0A9D4TDP0_RHISA</name>
<dbReference type="VEuPathDB" id="VectorBase:RSAN_039544"/>
<organism evidence="2 3">
    <name type="scientific">Rhipicephalus sanguineus</name>
    <name type="common">Brown dog tick</name>
    <name type="synonym">Ixodes sanguineus</name>
    <dbReference type="NCBI Taxonomy" id="34632"/>
    <lineage>
        <taxon>Eukaryota</taxon>
        <taxon>Metazoa</taxon>
        <taxon>Ecdysozoa</taxon>
        <taxon>Arthropoda</taxon>
        <taxon>Chelicerata</taxon>
        <taxon>Arachnida</taxon>
        <taxon>Acari</taxon>
        <taxon>Parasitiformes</taxon>
        <taxon>Ixodida</taxon>
        <taxon>Ixodoidea</taxon>
        <taxon>Ixodidae</taxon>
        <taxon>Rhipicephalinae</taxon>
        <taxon>Rhipicephalus</taxon>
        <taxon>Rhipicephalus</taxon>
    </lineage>
</organism>
<proteinExistence type="predicted"/>
<accession>A0A9D4TDP0</accession>
<dbReference type="Proteomes" id="UP000821837">
    <property type="component" value="Unassembled WGS sequence"/>
</dbReference>
<reference evidence="2" key="1">
    <citation type="journal article" date="2020" name="Cell">
        <title>Large-Scale Comparative Analyses of Tick Genomes Elucidate Their Genetic Diversity and Vector Capacities.</title>
        <authorList>
            <consortium name="Tick Genome and Microbiome Consortium (TIGMIC)"/>
            <person name="Jia N."/>
            <person name="Wang J."/>
            <person name="Shi W."/>
            <person name="Du L."/>
            <person name="Sun Y."/>
            <person name="Zhan W."/>
            <person name="Jiang J.F."/>
            <person name="Wang Q."/>
            <person name="Zhang B."/>
            <person name="Ji P."/>
            <person name="Bell-Sakyi L."/>
            <person name="Cui X.M."/>
            <person name="Yuan T.T."/>
            <person name="Jiang B.G."/>
            <person name="Yang W.F."/>
            <person name="Lam T.T."/>
            <person name="Chang Q.C."/>
            <person name="Ding S.J."/>
            <person name="Wang X.J."/>
            <person name="Zhu J.G."/>
            <person name="Ruan X.D."/>
            <person name="Zhao L."/>
            <person name="Wei J.T."/>
            <person name="Ye R.Z."/>
            <person name="Que T.C."/>
            <person name="Du C.H."/>
            <person name="Zhou Y.H."/>
            <person name="Cheng J.X."/>
            <person name="Dai P.F."/>
            <person name="Guo W.B."/>
            <person name="Han X.H."/>
            <person name="Huang E.J."/>
            <person name="Li L.F."/>
            <person name="Wei W."/>
            <person name="Gao Y.C."/>
            <person name="Liu J.Z."/>
            <person name="Shao H.Z."/>
            <person name="Wang X."/>
            <person name="Wang C.C."/>
            <person name="Yang T.C."/>
            <person name="Huo Q.B."/>
            <person name="Li W."/>
            <person name="Chen H.Y."/>
            <person name="Chen S.E."/>
            <person name="Zhou L.G."/>
            <person name="Ni X.B."/>
            <person name="Tian J.H."/>
            <person name="Sheng Y."/>
            <person name="Liu T."/>
            <person name="Pan Y.S."/>
            <person name="Xia L.Y."/>
            <person name="Li J."/>
            <person name="Zhao F."/>
            <person name="Cao W.C."/>
        </authorList>
    </citation>
    <scope>NUCLEOTIDE SEQUENCE</scope>
    <source>
        <strain evidence="2">Rsan-2018</strain>
    </source>
</reference>
<dbReference type="AlphaFoldDB" id="A0A9D4TDP0"/>
<gene>
    <name evidence="2" type="ORF">HPB52_024903</name>
</gene>
<keyword evidence="3" id="KW-1185">Reference proteome</keyword>
<protein>
    <submittedName>
        <fullName evidence="2">Uncharacterized protein</fullName>
    </submittedName>
</protein>
<evidence type="ECO:0000313" key="3">
    <source>
        <dbReference type="Proteomes" id="UP000821837"/>
    </source>
</evidence>
<evidence type="ECO:0000313" key="2">
    <source>
        <dbReference type="EMBL" id="KAH7986510.1"/>
    </source>
</evidence>
<feature type="region of interest" description="Disordered" evidence="1">
    <location>
        <begin position="1"/>
        <end position="24"/>
    </location>
</feature>
<evidence type="ECO:0000256" key="1">
    <source>
        <dbReference type="SAM" id="MobiDB-lite"/>
    </source>
</evidence>
<dbReference type="EMBL" id="JABSTV010000404">
    <property type="protein sequence ID" value="KAH7986510.1"/>
    <property type="molecule type" value="Genomic_DNA"/>
</dbReference>
<comment type="caution">
    <text evidence="2">The sequence shown here is derived from an EMBL/GenBank/DDBJ whole genome shotgun (WGS) entry which is preliminary data.</text>
</comment>
<reference evidence="2" key="2">
    <citation type="submission" date="2021-09" db="EMBL/GenBank/DDBJ databases">
        <authorList>
            <person name="Jia N."/>
            <person name="Wang J."/>
            <person name="Shi W."/>
            <person name="Du L."/>
            <person name="Sun Y."/>
            <person name="Zhan W."/>
            <person name="Jiang J."/>
            <person name="Wang Q."/>
            <person name="Zhang B."/>
            <person name="Ji P."/>
            <person name="Sakyi L.B."/>
            <person name="Cui X."/>
            <person name="Yuan T."/>
            <person name="Jiang B."/>
            <person name="Yang W."/>
            <person name="Lam T.T.-Y."/>
            <person name="Chang Q."/>
            <person name="Ding S."/>
            <person name="Wang X."/>
            <person name="Zhu J."/>
            <person name="Ruan X."/>
            <person name="Zhao L."/>
            <person name="Wei J."/>
            <person name="Que T."/>
            <person name="Du C."/>
            <person name="Cheng J."/>
            <person name="Dai P."/>
            <person name="Han X."/>
            <person name="Huang E."/>
            <person name="Gao Y."/>
            <person name="Liu J."/>
            <person name="Shao H."/>
            <person name="Ye R."/>
            <person name="Li L."/>
            <person name="Wei W."/>
            <person name="Wang X."/>
            <person name="Wang C."/>
            <person name="Huo Q."/>
            <person name="Li W."/>
            <person name="Guo W."/>
            <person name="Chen H."/>
            <person name="Chen S."/>
            <person name="Zhou L."/>
            <person name="Zhou L."/>
            <person name="Ni X."/>
            <person name="Tian J."/>
            <person name="Zhou Y."/>
            <person name="Sheng Y."/>
            <person name="Liu T."/>
            <person name="Pan Y."/>
            <person name="Xia L."/>
            <person name="Li J."/>
            <person name="Zhao F."/>
            <person name="Cao W."/>
        </authorList>
    </citation>
    <scope>NUCLEOTIDE SEQUENCE</scope>
    <source>
        <strain evidence="2">Rsan-2018</strain>
        <tissue evidence="2">Larvae</tissue>
    </source>
</reference>